<evidence type="ECO:0000256" key="2">
    <source>
        <dbReference type="ARBA" id="ARBA00022552"/>
    </source>
</evidence>
<comment type="caution">
    <text evidence="7">The sequence shown here is derived from an EMBL/GenBank/DDBJ whole genome shotgun (WGS) entry which is preliminary data.</text>
</comment>
<protein>
    <submittedName>
        <fullName evidence="7">SAM-dependent methyltransferase</fullName>
    </submittedName>
</protein>
<dbReference type="Gene3D" id="3.40.1010.10">
    <property type="entry name" value="Cobalt-precorrin-4 Transmethylase, Domain 1"/>
    <property type="match status" value="1"/>
</dbReference>
<dbReference type="InterPro" id="IPR014776">
    <property type="entry name" value="4pyrrole_Mease_sub2"/>
</dbReference>
<accession>A0ABP8MAM1</accession>
<dbReference type="Pfam" id="PF00590">
    <property type="entry name" value="TP_methylase"/>
    <property type="match status" value="1"/>
</dbReference>
<reference evidence="8" key="1">
    <citation type="journal article" date="2019" name="Int. J. Syst. Evol. Microbiol.">
        <title>The Global Catalogue of Microorganisms (GCM) 10K type strain sequencing project: providing services to taxonomists for standard genome sequencing and annotation.</title>
        <authorList>
            <consortium name="The Broad Institute Genomics Platform"/>
            <consortium name="The Broad Institute Genome Sequencing Center for Infectious Disease"/>
            <person name="Wu L."/>
            <person name="Ma J."/>
        </authorList>
    </citation>
    <scope>NUCLEOTIDE SEQUENCE [LARGE SCALE GENOMIC DNA]</scope>
    <source>
        <strain evidence="8">JCM 31920</strain>
    </source>
</reference>
<dbReference type="PANTHER" id="PTHR46111:SF2">
    <property type="entry name" value="SAM-DEPENDENT METHYLTRANSFERASE"/>
    <property type="match status" value="1"/>
</dbReference>
<keyword evidence="8" id="KW-1185">Reference proteome</keyword>
<dbReference type="PIRSF" id="PIRSF005917">
    <property type="entry name" value="MTase_YraL"/>
    <property type="match status" value="1"/>
</dbReference>
<dbReference type="PANTHER" id="PTHR46111">
    <property type="entry name" value="RIBOSOMAL RNA SMALL SUBUNIT METHYLTRANSFERASE I"/>
    <property type="match status" value="1"/>
</dbReference>
<dbReference type="CDD" id="cd11649">
    <property type="entry name" value="RsmI_like"/>
    <property type="match status" value="1"/>
</dbReference>
<evidence type="ECO:0000256" key="3">
    <source>
        <dbReference type="ARBA" id="ARBA00022603"/>
    </source>
</evidence>
<dbReference type="SUPFAM" id="SSF53790">
    <property type="entry name" value="Tetrapyrrole methylase"/>
    <property type="match status" value="1"/>
</dbReference>
<keyword evidence="4" id="KW-0808">Transferase</keyword>
<dbReference type="InterPro" id="IPR014777">
    <property type="entry name" value="4pyrrole_Mease_sub1"/>
</dbReference>
<gene>
    <name evidence="7" type="ORF">GCM10023091_41420</name>
</gene>
<dbReference type="GO" id="GO:0032259">
    <property type="term" value="P:methylation"/>
    <property type="evidence" value="ECO:0007669"/>
    <property type="project" value="UniProtKB-KW"/>
</dbReference>
<keyword evidence="1" id="KW-0963">Cytoplasm</keyword>
<keyword evidence="2" id="KW-0698">rRNA processing</keyword>
<evidence type="ECO:0000259" key="6">
    <source>
        <dbReference type="Pfam" id="PF00590"/>
    </source>
</evidence>
<keyword evidence="5" id="KW-0949">S-adenosyl-L-methionine</keyword>
<evidence type="ECO:0000313" key="7">
    <source>
        <dbReference type="EMBL" id="GAA4447085.1"/>
    </source>
</evidence>
<dbReference type="Gene3D" id="3.30.950.10">
    <property type="entry name" value="Methyltransferase, Cobalt-precorrin-4 Transmethylase, Domain 2"/>
    <property type="match status" value="1"/>
</dbReference>
<proteinExistence type="predicted"/>
<keyword evidence="3 7" id="KW-0489">Methyltransferase</keyword>
<sequence length="236" mass="25808">MSSTFTLYLIPTVLAEGTASATIPADVIQTIRKLDVFFVENIRTARRFISSLKLGIVIDDLEFVELNKDTPPHLIKSRLENLQSDAGVISEAGVPCVADPGSIAVACAHQLGFRVRPLVGPSSILMALMGSGFSGQSFAFTGYLPIERPARAKAILHMEKLVMSSGQTQIFMETPYRNNQLLQSLLETCNPGTRLCVAANITGPDELILTQTIAQWRRNPPDLNRRPTIFLLGNLD</sequence>
<name>A0ABP8MAM1_9BACT</name>
<evidence type="ECO:0000256" key="5">
    <source>
        <dbReference type="ARBA" id="ARBA00022691"/>
    </source>
</evidence>
<dbReference type="InterPro" id="IPR035996">
    <property type="entry name" value="4pyrrol_Methylase_sf"/>
</dbReference>
<evidence type="ECO:0000256" key="4">
    <source>
        <dbReference type="ARBA" id="ARBA00022679"/>
    </source>
</evidence>
<dbReference type="InterPro" id="IPR000878">
    <property type="entry name" value="4pyrrol_Mease"/>
</dbReference>
<feature type="domain" description="Tetrapyrrole methylase" evidence="6">
    <location>
        <begin position="85"/>
        <end position="214"/>
    </location>
</feature>
<dbReference type="RefSeq" id="WP_345032776.1">
    <property type="nucleotide sequence ID" value="NZ_BAABEY010000036.1"/>
</dbReference>
<dbReference type="EMBL" id="BAABEY010000036">
    <property type="protein sequence ID" value="GAA4447085.1"/>
    <property type="molecule type" value="Genomic_DNA"/>
</dbReference>
<dbReference type="InterPro" id="IPR008189">
    <property type="entry name" value="rRNA_ssu_MeTfrase_I"/>
</dbReference>
<organism evidence="7 8">
    <name type="scientific">Ravibacter arvi</name>
    <dbReference type="NCBI Taxonomy" id="2051041"/>
    <lineage>
        <taxon>Bacteria</taxon>
        <taxon>Pseudomonadati</taxon>
        <taxon>Bacteroidota</taxon>
        <taxon>Cytophagia</taxon>
        <taxon>Cytophagales</taxon>
        <taxon>Spirosomataceae</taxon>
        <taxon>Ravibacter</taxon>
    </lineage>
</organism>
<evidence type="ECO:0000313" key="8">
    <source>
        <dbReference type="Proteomes" id="UP001501508"/>
    </source>
</evidence>
<dbReference type="Proteomes" id="UP001501508">
    <property type="component" value="Unassembled WGS sequence"/>
</dbReference>
<evidence type="ECO:0000256" key="1">
    <source>
        <dbReference type="ARBA" id="ARBA00022490"/>
    </source>
</evidence>
<dbReference type="GO" id="GO:0008168">
    <property type="term" value="F:methyltransferase activity"/>
    <property type="evidence" value="ECO:0007669"/>
    <property type="project" value="UniProtKB-KW"/>
</dbReference>